<organism evidence="1 2">
    <name type="scientific">SAR86 cluster bacterium</name>
    <dbReference type="NCBI Taxonomy" id="2030880"/>
    <lineage>
        <taxon>Bacteria</taxon>
        <taxon>Pseudomonadati</taxon>
        <taxon>Pseudomonadota</taxon>
        <taxon>Gammaproteobacteria</taxon>
        <taxon>SAR86 cluster</taxon>
    </lineage>
</organism>
<protein>
    <submittedName>
        <fullName evidence="1">Uncharacterized protein</fullName>
    </submittedName>
</protein>
<reference evidence="2" key="1">
    <citation type="submission" date="2017-08" db="EMBL/GenBank/DDBJ databases">
        <title>A dynamic microbial community with high functional redundancy inhabits the cold, oxic subseafloor aquifer.</title>
        <authorList>
            <person name="Tully B.J."/>
            <person name="Wheat C.G."/>
            <person name="Glazer B.T."/>
            <person name="Huber J.A."/>
        </authorList>
    </citation>
    <scope>NUCLEOTIDE SEQUENCE [LARGE SCALE GENOMIC DNA]</scope>
</reference>
<dbReference type="EMBL" id="NVVJ01000058">
    <property type="protein sequence ID" value="PCJ22530.1"/>
    <property type="molecule type" value="Genomic_DNA"/>
</dbReference>
<gene>
    <name evidence="1" type="ORF">COA96_14165</name>
</gene>
<accession>A0A2A5ATS1</accession>
<evidence type="ECO:0000313" key="2">
    <source>
        <dbReference type="Proteomes" id="UP000218327"/>
    </source>
</evidence>
<dbReference type="Proteomes" id="UP000218327">
    <property type="component" value="Unassembled WGS sequence"/>
</dbReference>
<comment type="caution">
    <text evidence="1">The sequence shown here is derived from an EMBL/GenBank/DDBJ whole genome shotgun (WGS) entry which is preliminary data.</text>
</comment>
<dbReference type="AlphaFoldDB" id="A0A2A5ATS1"/>
<evidence type="ECO:0000313" key="1">
    <source>
        <dbReference type="EMBL" id="PCJ22530.1"/>
    </source>
</evidence>
<name>A0A2A5ATS1_9GAMM</name>
<proteinExistence type="predicted"/>
<sequence length="65" mass="6554">MDPLTSLFTGGGGGITLSPSLDTKSGVSQSNLTFGNSAPGGDSIKNLLITGTFVLAGIWLWGKAK</sequence>